<organism evidence="2 3">
    <name type="scientific">Pleurodeles waltl</name>
    <name type="common">Iberian ribbed newt</name>
    <dbReference type="NCBI Taxonomy" id="8319"/>
    <lineage>
        <taxon>Eukaryota</taxon>
        <taxon>Metazoa</taxon>
        <taxon>Chordata</taxon>
        <taxon>Craniata</taxon>
        <taxon>Vertebrata</taxon>
        <taxon>Euteleostomi</taxon>
        <taxon>Amphibia</taxon>
        <taxon>Batrachia</taxon>
        <taxon>Caudata</taxon>
        <taxon>Salamandroidea</taxon>
        <taxon>Salamandridae</taxon>
        <taxon>Pleurodelinae</taxon>
        <taxon>Pleurodeles</taxon>
    </lineage>
</organism>
<feature type="region of interest" description="Disordered" evidence="1">
    <location>
        <begin position="1"/>
        <end position="31"/>
    </location>
</feature>
<evidence type="ECO:0000313" key="3">
    <source>
        <dbReference type="Proteomes" id="UP001066276"/>
    </source>
</evidence>
<gene>
    <name evidence="2" type="ORF">NDU88_000609</name>
</gene>
<dbReference type="EMBL" id="JANPWB010000012">
    <property type="protein sequence ID" value="KAJ1112341.1"/>
    <property type="molecule type" value="Genomic_DNA"/>
</dbReference>
<evidence type="ECO:0000313" key="2">
    <source>
        <dbReference type="EMBL" id="KAJ1112341.1"/>
    </source>
</evidence>
<feature type="region of interest" description="Disordered" evidence="1">
    <location>
        <begin position="47"/>
        <end position="159"/>
    </location>
</feature>
<proteinExistence type="predicted"/>
<keyword evidence="3" id="KW-1185">Reference proteome</keyword>
<reference evidence="2" key="1">
    <citation type="journal article" date="2022" name="bioRxiv">
        <title>Sequencing and chromosome-scale assembly of the giantPleurodeles waltlgenome.</title>
        <authorList>
            <person name="Brown T."/>
            <person name="Elewa A."/>
            <person name="Iarovenko S."/>
            <person name="Subramanian E."/>
            <person name="Araus A.J."/>
            <person name="Petzold A."/>
            <person name="Susuki M."/>
            <person name="Suzuki K.-i.T."/>
            <person name="Hayashi T."/>
            <person name="Toyoda A."/>
            <person name="Oliveira C."/>
            <person name="Osipova E."/>
            <person name="Leigh N.D."/>
            <person name="Simon A."/>
            <person name="Yun M.H."/>
        </authorList>
    </citation>
    <scope>NUCLEOTIDE SEQUENCE</scope>
    <source>
        <strain evidence="2">20211129_DDA</strain>
        <tissue evidence="2">Liver</tissue>
    </source>
</reference>
<dbReference type="AlphaFoldDB" id="A0AAV7N8D8"/>
<accession>A0AAV7N8D8</accession>
<name>A0AAV7N8D8_PLEWA</name>
<sequence length="191" mass="20009">MPWLQPRGKAARGPPALPRPFRFPGANPVPLTALHAGASHRAPAARFGPVPDLWGPAPLGPPDLRQASPIPGGPGGAQRRSRLFPARPSGSDASLSGRPSRVLPSAHSLPPTLGGGPQPHARPRLQPRGRAAGLLRSLQPGSRRRSLQGSNGGPVASRTGPQYAALTRVLNFPEMARFFYGLMSAPPERGD</sequence>
<protein>
    <submittedName>
        <fullName evidence="2">Uncharacterized protein</fullName>
    </submittedName>
</protein>
<dbReference type="Proteomes" id="UP001066276">
    <property type="component" value="Chromosome 8"/>
</dbReference>
<comment type="caution">
    <text evidence="2">The sequence shown here is derived from an EMBL/GenBank/DDBJ whole genome shotgun (WGS) entry which is preliminary data.</text>
</comment>
<evidence type="ECO:0000256" key="1">
    <source>
        <dbReference type="SAM" id="MobiDB-lite"/>
    </source>
</evidence>